<accession>A0A015KER3</accession>
<dbReference type="PANTHER" id="PTHR43591">
    <property type="entry name" value="METHYLTRANSFERASE"/>
    <property type="match status" value="1"/>
</dbReference>
<dbReference type="Proteomes" id="UP000022910">
    <property type="component" value="Unassembled WGS sequence"/>
</dbReference>
<dbReference type="STRING" id="1432141.A0A015KER3"/>
<dbReference type="Gene3D" id="3.40.50.150">
    <property type="entry name" value="Vaccinia Virus protein VP39"/>
    <property type="match status" value="1"/>
</dbReference>
<gene>
    <name evidence="3" type="ORF">RirG_200960</name>
</gene>
<evidence type="ECO:0000313" key="3">
    <source>
        <dbReference type="EMBL" id="EXX58091.1"/>
    </source>
</evidence>
<protein>
    <recommendedName>
        <fullName evidence="2">Methyltransferase domain-containing protein</fullName>
    </recommendedName>
</protein>
<dbReference type="SMR" id="A0A015KER3"/>
<dbReference type="OMA" id="AFRINEW"/>
<dbReference type="InterPro" id="IPR041698">
    <property type="entry name" value="Methyltransf_25"/>
</dbReference>
<feature type="compositionally biased region" description="Low complexity" evidence="1">
    <location>
        <begin position="1"/>
        <end position="24"/>
    </location>
</feature>
<dbReference type="AlphaFoldDB" id="A0A015KER3"/>
<dbReference type="InterPro" id="IPR029063">
    <property type="entry name" value="SAM-dependent_MTases_sf"/>
</dbReference>
<comment type="caution">
    <text evidence="3">The sequence shown here is derived from an EMBL/GenBank/DDBJ whole genome shotgun (WGS) entry which is preliminary data.</text>
</comment>
<feature type="domain" description="Methyltransferase" evidence="2">
    <location>
        <begin position="106"/>
        <end position="197"/>
    </location>
</feature>
<dbReference type="GO" id="GO:0008168">
    <property type="term" value="F:methyltransferase activity"/>
    <property type="evidence" value="ECO:0007669"/>
    <property type="project" value="TreeGrafter"/>
</dbReference>
<dbReference type="EMBL" id="JEMT01027026">
    <property type="protein sequence ID" value="EXX58091.1"/>
    <property type="molecule type" value="Genomic_DNA"/>
</dbReference>
<dbReference type="OrthoDB" id="2013972at2759"/>
<keyword evidence="4" id="KW-1185">Reference proteome</keyword>
<dbReference type="HOGENOM" id="CLU_010595_9_0_1"/>
<feature type="region of interest" description="Disordered" evidence="1">
    <location>
        <begin position="1"/>
        <end position="38"/>
    </location>
</feature>
<proteinExistence type="predicted"/>
<evidence type="ECO:0000313" key="4">
    <source>
        <dbReference type="Proteomes" id="UP000022910"/>
    </source>
</evidence>
<evidence type="ECO:0000256" key="1">
    <source>
        <dbReference type="SAM" id="MobiDB-lite"/>
    </source>
</evidence>
<name>A0A015KER3_RHIIW</name>
<organism evidence="3 4">
    <name type="scientific">Rhizophagus irregularis (strain DAOM 197198w)</name>
    <name type="common">Glomus intraradices</name>
    <dbReference type="NCBI Taxonomy" id="1432141"/>
    <lineage>
        <taxon>Eukaryota</taxon>
        <taxon>Fungi</taxon>
        <taxon>Fungi incertae sedis</taxon>
        <taxon>Mucoromycota</taxon>
        <taxon>Glomeromycotina</taxon>
        <taxon>Glomeromycetes</taxon>
        <taxon>Glomerales</taxon>
        <taxon>Glomeraceae</taxon>
        <taxon>Rhizophagus</taxon>
    </lineage>
</organism>
<dbReference type="SUPFAM" id="SSF53335">
    <property type="entry name" value="S-adenosyl-L-methionine-dependent methyltransferases"/>
    <property type="match status" value="1"/>
</dbReference>
<sequence>MGKQQSKPSKPSKNNNSAPSTPSTIEHQKVYKPHNYYDPLPPPNSKIFYYKENRRYPNLNNVNYLYPVDDNESDRIQDHHYIYRYIWDNNFSAPVHDLLNSHGSQILDIGCGPATWTLEVATEYQRSRFTGIDIAPTYPIHTKPHNVEFLQANILNGLPYADNTFDYVFCRFMIFAFTLKDWEFVIKEITRVCKVGGYIEFMEKDIQFWNEGNFTKKARSWFAEELRTKKNVETIISPKIQQFISETKHFSEINHAERCVPIGEWGGNIGKFYEFIYKWGAKNLKKAIKDCGNSETDWDLIVDKCVKELSENNGYDKVHRIWAKKEEFQPDMESKVIEEK</sequence>
<dbReference type="CDD" id="cd02440">
    <property type="entry name" value="AdoMet_MTases"/>
    <property type="match status" value="1"/>
</dbReference>
<reference evidence="3 4" key="1">
    <citation type="submission" date="2014-02" db="EMBL/GenBank/DDBJ databases">
        <title>Single nucleus genome sequencing reveals high similarity among nuclei of an endomycorrhizal fungus.</title>
        <authorList>
            <person name="Lin K."/>
            <person name="Geurts R."/>
            <person name="Zhang Z."/>
            <person name="Limpens E."/>
            <person name="Saunders D.G."/>
            <person name="Mu D."/>
            <person name="Pang E."/>
            <person name="Cao H."/>
            <person name="Cha H."/>
            <person name="Lin T."/>
            <person name="Zhou Q."/>
            <person name="Shang Y."/>
            <person name="Li Y."/>
            <person name="Ivanov S."/>
            <person name="Sharma T."/>
            <person name="Velzen R.V."/>
            <person name="Ruijter N.D."/>
            <person name="Aanen D.K."/>
            <person name="Win J."/>
            <person name="Kamoun S."/>
            <person name="Bisseling T."/>
            <person name="Huang S."/>
        </authorList>
    </citation>
    <scope>NUCLEOTIDE SEQUENCE [LARGE SCALE GENOMIC DNA]</scope>
    <source>
        <strain evidence="4">DAOM197198w</strain>
    </source>
</reference>
<dbReference type="PANTHER" id="PTHR43591:SF24">
    <property type="entry name" value="2-METHOXY-6-POLYPRENYL-1,4-BENZOQUINOL METHYLASE, MITOCHONDRIAL"/>
    <property type="match status" value="1"/>
</dbReference>
<dbReference type="Pfam" id="PF13649">
    <property type="entry name" value="Methyltransf_25"/>
    <property type="match status" value="1"/>
</dbReference>
<evidence type="ECO:0000259" key="2">
    <source>
        <dbReference type="Pfam" id="PF13649"/>
    </source>
</evidence>